<evidence type="ECO:0000256" key="2">
    <source>
        <dbReference type="ARBA" id="ARBA00005811"/>
    </source>
</evidence>
<keyword evidence="6 8" id="KW-0472">Membrane</keyword>
<gene>
    <name evidence="9" type="ORF">H5P28_13755</name>
</gene>
<accession>A0A842HH53</accession>
<dbReference type="PANTHER" id="PTHR30558">
    <property type="entry name" value="EXBD MEMBRANE COMPONENT OF PMF-DRIVEN MACROMOLECULE IMPORT SYSTEM"/>
    <property type="match status" value="1"/>
</dbReference>
<dbReference type="GO" id="GO:0015031">
    <property type="term" value="P:protein transport"/>
    <property type="evidence" value="ECO:0007669"/>
    <property type="project" value="UniProtKB-KW"/>
</dbReference>
<comment type="caution">
    <text evidence="9">The sequence shown here is derived from an EMBL/GenBank/DDBJ whole genome shotgun (WGS) entry which is preliminary data.</text>
</comment>
<keyword evidence="3" id="KW-1003">Cell membrane</keyword>
<comment type="similarity">
    <text evidence="2 7">Belongs to the ExbD/TolR family.</text>
</comment>
<feature type="transmembrane region" description="Helical" evidence="8">
    <location>
        <begin position="12"/>
        <end position="32"/>
    </location>
</feature>
<keyword evidence="7" id="KW-0653">Protein transport</keyword>
<reference evidence="9 10" key="1">
    <citation type="submission" date="2020-07" db="EMBL/GenBank/DDBJ databases">
        <authorList>
            <person name="Feng X."/>
        </authorList>
    </citation>
    <scope>NUCLEOTIDE SEQUENCE [LARGE SCALE GENOMIC DNA]</scope>
    <source>
        <strain evidence="9 10">JCM31066</strain>
    </source>
</reference>
<dbReference type="GO" id="GO:0022857">
    <property type="term" value="F:transmembrane transporter activity"/>
    <property type="evidence" value="ECO:0007669"/>
    <property type="project" value="InterPro"/>
</dbReference>
<keyword evidence="10" id="KW-1185">Reference proteome</keyword>
<evidence type="ECO:0000256" key="8">
    <source>
        <dbReference type="SAM" id="Phobius"/>
    </source>
</evidence>
<comment type="subcellular location">
    <subcellularLocation>
        <location evidence="1">Cell membrane</location>
        <topology evidence="1">Single-pass membrane protein</topology>
    </subcellularLocation>
    <subcellularLocation>
        <location evidence="7">Cell membrane</location>
        <topology evidence="7">Single-pass type II membrane protein</topology>
    </subcellularLocation>
</comment>
<dbReference type="Gene3D" id="3.30.420.270">
    <property type="match status" value="1"/>
</dbReference>
<evidence type="ECO:0000256" key="7">
    <source>
        <dbReference type="RuleBase" id="RU003879"/>
    </source>
</evidence>
<dbReference type="AlphaFoldDB" id="A0A842HH53"/>
<evidence type="ECO:0000256" key="5">
    <source>
        <dbReference type="ARBA" id="ARBA00022989"/>
    </source>
</evidence>
<dbReference type="Proteomes" id="UP000546464">
    <property type="component" value="Unassembled WGS sequence"/>
</dbReference>
<evidence type="ECO:0000313" key="9">
    <source>
        <dbReference type="EMBL" id="MBC2595328.1"/>
    </source>
</evidence>
<dbReference type="InterPro" id="IPR003400">
    <property type="entry name" value="ExbD"/>
</dbReference>
<keyword evidence="4 7" id="KW-0812">Transmembrane</keyword>
<evidence type="ECO:0000256" key="3">
    <source>
        <dbReference type="ARBA" id="ARBA00022475"/>
    </source>
</evidence>
<sequence>MARLRKKPDERVGIPIAPMIDCVFLLLIYFMLSSTLEKQEADLSFELPGTVEQVAPLEFPDEQIIEIRDDGQAVVNDYAYDRPDSPSYQELAAMLARYQSACRANQSEARVTLSPADGTAHQAVVKVMDACARAGVNDVQFAR</sequence>
<name>A0A842HH53_9BACT</name>
<dbReference type="RefSeq" id="WP_185676281.1">
    <property type="nucleotide sequence ID" value="NZ_JACHVB010000035.1"/>
</dbReference>
<keyword evidence="5 8" id="KW-1133">Transmembrane helix</keyword>
<dbReference type="GO" id="GO:0005886">
    <property type="term" value="C:plasma membrane"/>
    <property type="evidence" value="ECO:0007669"/>
    <property type="project" value="UniProtKB-SubCell"/>
</dbReference>
<dbReference type="EMBL" id="JACHVB010000035">
    <property type="protein sequence ID" value="MBC2595328.1"/>
    <property type="molecule type" value="Genomic_DNA"/>
</dbReference>
<proteinExistence type="inferred from homology"/>
<evidence type="ECO:0000256" key="4">
    <source>
        <dbReference type="ARBA" id="ARBA00022692"/>
    </source>
</evidence>
<dbReference type="PANTHER" id="PTHR30558:SF3">
    <property type="entry name" value="BIOPOLYMER TRANSPORT PROTEIN EXBD-RELATED"/>
    <property type="match status" value="1"/>
</dbReference>
<organism evidence="9 10">
    <name type="scientific">Ruficoccus amylovorans</name>
    <dbReference type="NCBI Taxonomy" id="1804625"/>
    <lineage>
        <taxon>Bacteria</taxon>
        <taxon>Pseudomonadati</taxon>
        <taxon>Verrucomicrobiota</taxon>
        <taxon>Opitutia</taxon>
        <taxon>Puniceicoccales</taxon>
        <taxon>Cerasicoccaceae</taxon>
        <taxon>Ruficoccus</taxon>
    </lineage>
</organism>
<protein>
    <submittedName>
        <fullName evidence="9">Biopolymer transporter ExbD</fullName>
    </submittedName>
</protein>
<evidence type="ECO:0000313" key="10">
    <source>
        <dbReference type="Proteomes" id="UP000546464"/>
    </source>
</evidence>
<evidence type="ECO:0000256" key="1">
    <source>
        <dbReference type="ARBA" id="ARBA00004162"/>
    </source>
</evidence>
<dbReference type="Pfam" id="PF02472">
    <property type="entry name" value="ExbD"/>
    <property type="match status" value="1"/>
</dbReference>
<keyword evidence="7" id="KW-0813">Transport</keyword>
<evidence type="ECO:0000256" key="6">
    <source>
        <dbReference type="ARBA" id="ARBA00023136"/>
    </source>
</evidence>